<dbReference type="STRING" id="1915400.FM21_33515"/>
<evidence type="ECO:0000256" key="5">
    <source>
        <dbReference type="ARBA" id="ARBA00022839"/>
    </source>
</evidence>
<comment type="similarity">
    <text evidence="1 6">Belongs to the SbcD family.</text>
</comment>
<dbReference type="GO" id="GO:0004519">
    <property type="term" value="F:endonuclease activity"/>
    <property type="evidence" value="ECO:0007669"/>
    <property type="project" value="UniProtKB-KW"/>
</dbReference>
<dbReference type="InterPro" id="IPR041796">
    <property type="entry name" value="Mre11_N"/>
</dbReference>
<dbReference type="PANTHER" id="PTHR30337:SF0">
    <property type="entry name" value="NUCLEASE SBCCD SUBUNIT D"/>
    <property type="match status" value="1"/>
</dbReference>
<proteinExistence type="inferred from homology"/>
<protein>
    <recommendedName>
        <fullName evidence="2 6">Nuclease SbcCD subunit D</fullName>
    </recommendedName>
</protein>
<dbReference type="CDD" id="cd00840">
    <property type="entry name" value="MPP_Mre11_N"/>
    <property type="match status" value="1"/>
</dbReference>
<evidence type="ECO:0000256" key="2">
    <source>
        <dbReference type="ARBA" id="ARBA00013365"/>
    </source>
</evidence>
<dbReference type="HOGENOM" id="CLU_038045_3_1_11"/>
<keyword evidence="3 6" id="KW-0540">Nuclease</keyword>
<keyword evidence="9" id="KW-1185">Reference proteome</keyword>
<evidence type="ECO:0000259" key="7">
    <source>
        <dbReference type="Pfam" id="PF00149"/>
    </source>
</evidence>
<keyword evidence="6" id="KW-0255">Endonuclease</keyword>
<dbReference type="InterPro" id="IPR050535">
    <property type="entry name" value="DNA_Repair-Maintenance_Comp"/>
</dbReference>
<dbReference type="GO" id="GO:0006260">
    <property type="term" value="P:DNA replication"/>
    <property type="evidence" value="ECO:0007669"/>
    <property type="project" value="UniProtKB-KW"/>
</dbReference>
<dbReference type="InterPro" id="IPR029052">
    <property type="entry name" value="Metallo-depent_PP-like"/>
</dbReference>
<evidence type="ECO:0000313" key="9">
    <source>
        <dbReference type="Proteomes" id="UP000029095"/>
    </source>
</evidence>
<evidence type="ECO:0000256" key="1">
    <source>
        <dbReference type="ARBA" id="ARBA00010555"/>
    </source>
</evidence>
<organism evidence="8 9">
    <name type="scientific">Streptomyces mutabilis</name>
    <dbReference type="NCBI Taxonomy" id="67332"/>
    <lineage>
        <taxon>Bacteria</taxon>
        <taxon>Bacillati</taxon>
        <taxon>Actinomycetota</taxon>
        <taxon>Actinomycetes</taxon>
        <taxon>Kitasatosporales</taxon>
        <taxon>Streptomycetaceae</taxon>
        <taxon>Streptomyces</taxon>
    </lineage>
</organism>
<dbReference type="RefSeq" id="WP_043385200.1">
    <property type="nucleotide sequence ID" value="NZ_KN039949.1"/>
</dbReference>
<keyword evidence="6" id="KW-0235">DNA replication</keyword>
<feature type="domain" description="Calcineurin-like phosphoesterase" evidence="7">
    <location>
        <begin position="1"/>
        <end position="227"/>
    </location>
</feature>
<comment type="subunit">
    <text evidence="6">Heterodimer of SbcC and SbcD.</text>
</comment>
<evidence type="ECO:0000256" key="4">
    <source>
        <dbReference type="ARBA" id="ARBA00022801"/>
    </source>
</evidence>
<comment type="function">
    <text evidence="6">SbcCD cleaves DNA hairpin structures. These structures can inhibit DNA replication and are intermediates in certain DNA recombination reactions. The complex acts as a 3'-&gt;5' double strand exonuclease that can open hairpins. It also has a 5' single-strand endonuclease activity.</text>
</comment>
<reference evidence="8 9" key="1">
    <citation type="submission" date="2014-05" db="EMBL/GenBank/DDBJ databases">
        <title>Complete genome sequence of the Streptomyces mutabilis TRM45540.</title>
        <authorList>
            <person name="Luo X."/>
            <person name="Zhang L."/>
        </authorList>
    </citation>
    <scope>NUCLEOTIDE SEQUENCE [LARGE SCALE GENOMIC DNA]</scope>
    <source>
        <strain evidence="8 9">TRM45540</strain>
    </source>
</reference>
<comment type="caution">
    <text evidence="8">The sequence shown here is derived from an EMBL/GenBank/DDBJ whole genome shotgun (WGS) entry which is preliminary data.</text>
</comment>
<dbReference type="Proteomes" id="UP000029095">
    <property type="component" value="Unassembled WGS sequence"/>
</dbReference>
<dbReference type="SUPFAM" id="SSF56300">
    <property type="entry name" value="Metallo-dependent phosphatases"/>
    <property type="match status" value="1"/>
</dbReference>
<keyword evidence="5 6" id="KW-0269">Exonuclease</keyword>
<dbReference type="Gene3D" id="3.60.21.10">
    <property type="match status" value="1"/>
</dbReference>
<dbReference type="GO" id="GO:0008408">
    <property type="term" value="F:3'-5' exonuclease activity"/>
    <property type="evidence" value="ECO:0007669"/>
    <property type="project" value="InterPro"/>
</dbReference>
<dbReference type="PANTHER" id="PTHR30337">
    <property type="entry name" value="COMPONENT OF ATP-DEPENDENT DSDNA EXONUCLEASE"/>
    <property type="match status" value="1"/>
</dbReference>
<keyword evidence="6" id="KW-0233">DNA recombination</keyword>
<name>A0A086MS11_9ACTN</name>
<dbReference type="InterPro" id="IPR004593">
    <property type="entry name" value="SbcD"/>
</dbReference>
<dbReference type="EMBL" id="JNFQ01000006">
    <property type="protein sequence ID" value="KFG71679.1"/>
    <property type="molecule type" value="Genomic_DNA"/>
</dbReference>
<evidence type="ECO:0000256" key="6">
    <source>
        <dbReference type="RuleBase" id="RU363069"/>
    </source>
</evidence>
<dbReference type="Pfam" id="PF00149">
    <property type="entry name" value="Metallophos"/>
    <property type="match status" value="1"/>
</dbReference>
<accession>A0A086MS11</accession>
<dbReference type="NCBIfam" id="TIGR00619">
    <property type="entry name" value="sbcd"/>
    <property type="match status" value="1"/>
</dbReference>
<keyword evidence="4 6" id="KW-0378">Hydrolase</keyword>
<gene>
    <name evidence="6" type="primary">sbcD</name>
    <name evidence="8" type="ORF">FM21_33515</name>
</gene>
<dbReference type="InterPro" id="IPR004843">
    <property type="entry name" value="Calcineurin-like_PHP"/>
</dbReference>
<evidence type="ECO:0000256" key="3">
    <source>
        <dbReference type="ARBA" id="ARBA00022722"/>
    </source>
</evidence>
<evidence type="ECO:0000313" key="8">
    <source>
        <dbReference type="EMBL" id="KFG71679.1"/>
    </source>
</evidence>
<dbReference type="GO" id="GO:0006310">
    <property type="term" value="P:DNA recombination"/>
    <property type="evidence" value="ECO:0007669"/>
    <property type="project" value="UniProtKB-KW"/>
</dbReference>
<sequence>MKFLHTSDWHVGKTLKGRNRLEEQAGVLREITQIAVGNDVDAVLIAGDLYENAAPTADAQRLVVRTLLQLAKQDIEVVLIAGNHDHGATLEAYKPLMDIAGIHVYGQARPAAKGGVHSFRAKSTNERVNVAVLPFLSQRYAVRAAEIIANTPSQNVGAYDQLIRDVLDNLTGAFTSDAVNLVMAHLTCTGGVFGGGERAAQSIMEYYVPAAIFPVEAHYVALGHLHRRQTIPAACPVHYSGSPYAIDFGEQNNTHVVCLVEASPGTPAKITDIPVTAGRRLRTIEGTVAQLTADPAVYGEDYLRLVVTQPAYAGMRDDLLEALPNALEIRIHPDHASTGAKAGIATHQPTKTPAQLFSDYCHSVGVSDDRVTALFNHLHDDLTRSTARS</sequence>
<dbReference type="AlphaFoldDB" id="A0A086MS11"/>